<evidence type="ECO:0000313" key="1">
    <source>
        <dbReference type="EMBL" id="EGX61129.1"/>
    </source>
</evidence>
<dbReference type="Proteomes" id="UP000004217">
    <property type="component" value="Unassembled WGS sequence"/>
</dbReference>
<reference evidence="1 2" key="1">
    <citation type="submission" date="2011-08" db="EMBL/GenBank/DDBJ databases">
        <authorList>
            <person name="Lin Y."/>
            <person name="Hao X."/>
            <person name="Johnstone L."/>
            <person name="Miller S.J."/>
            <person name="Wei G."/>
            <person name="Rensing C."/>
        </authorList>
    </citation>
    <scope>NUCLEOTIDE SEQUENCE [LARGE SCALE GENOMIC DNA]</scope>
    <source>
        <strain evidence="1 2">K42</strain>
    </source>
</reference>
<name>G2G640_9ACTN</name>
<protein>
    <submittedName>
        <fullName evidence="1">Uncharacterized protein</fullName>
    </submittedName>
</protein>
<dbReference type="AlphaFoldDB" id="G2G640"/>
<proteinExistence type="predicted"/>
<comment type="caution">
    <text evidence="1">The sequence shown here is derived from an EMBL/GenBank/DDBJ whole genome shotgun (WGS) entry which is preliminary data.</text>
</comment>
<dbReference type="EMBL" id="AGBF01000007">
    <property type="protein sequence ID" value="EGX61129.1"/>
    <property type="molecule type" value="Genomic_DNA"/>
</dbReference>
<dbReference type="PATRIC" id="fig|700597.3.peg.916"/>
<organism evidence="1 2">
    <name type="scientific">Streptomyces zinciresistens K42</name>
    <dbReference type="NCBI Taxonomy" id="700597"/>
    <lineage>
        <taxon>Bacteria</taxon>
        <taxon>Bacillati</taxon>
        <taxon>Actinomycetota</taxon>
        <taxon>Actinomycetes</taxon>
        <taxon>Kitasatosporales</taxon>
        <taxon>Streptomycetaceae</taxon>
        <taxon>Streptomyces</taxon>
    </lineage>
</organism>
<keyword evidence="2" id="KW-1185">Reference proteome</keyword>
<evidence type="ECO:0000313" key="2">
    <source>
        <dbReference type="Proteomes" id="UP000004217"/>
    </source>
</evidence>
<gene>
    <name evidence="1" type="ORF">SZN_04731</name>
</gene>
<dbReference type="RefSeq" id="WP_007491907.1">
    <property type="nucleotide sequence ID" value="NZ_AGBF01000007.1"/>
</dbReference>
<sequence length="86" mass="9651">MPRLTRRQRNHLADVEHYLLLIGAELSKDEVVVTMKSHGTTTVEYHNGHTDQWLAPIRPSSHAYVNHALRAIEVMLSEAAPKGAGR</sequence>
<accession>G2G640</accession>